<dbReference type="SUPFAM" id="SSF57850">
    <property type="entry name" value="RING/U-box"/>
    <property type="match status" value="1"/>
</dbReference>
<sequence>MEMDHGAAPSPTTAMTTTAPGRRAAVARFARSSRSSSVLYPSPSSSTSPPDGTITRFFVVAVHRPGDDDAYRNGGFGAVAAAGEAIAALPKSTAGGEESQRAGECAVCLEGYAKGQVLRRMPCEHEFHESCIFEWLRVSRVCPLCRFKLPAETQESDDDAAEQHDVDYHSTTC</sequence>
<dbReference type="Proteomes" id="UP001054889">
    <property type="component" value="Unassembled WGS sequence"/>
</dbReference>
<keyword evidence="8" id="KW-1185">Reference proteome</keyword>
<dbReference type="InterPro" id="IPR013083">
    <property type="entry name" value="Znf_RING/FYVE/PHD"/>
</dbReference>
<dbReference type="InterPro" id="IPR001841">
    <property type="entry name" value="Znf_RING"/>
</dbReference>
<name>A0AAV5DS81_ELECO</name>
<feature type="domain" description="RING-type" evidence="6">
    <location>
        <begin position="105"/>
        <end position="146"/>
    </location>
</feature>
<dbReference type="GO" id="GO:0061630">
    <property type="term" value="F:ubiquitin protein ligase activity"/>
    <property type="evidence" value="ECO:0007669"/>
    <property type="project" value="TreeGrafter"/>
</dbReference>
<reference evidence="7" key="1">
    <citation type="journal article" date="2018" name="DNA Res.">
        <title>Multiple hybrid de novo genome assembly of finger millet, an orphan allotetraploid crop.</title>
        <authorList>
            <person name="Hatakeyama M."/>
            <person name="Aluri S."/>
            <person name="Balachadran M.T."/>
            <person name="Sivarajan S.R."/>
            <person name="Patrignani A."/>
            <person name="Gruter S."/>
            <person name="Poveda L."/>
            <person name="Shimizu-Inatsugi R."/>
            <person name="Baeten J."/>
            <person name="Francoijs K.J."/>
            <person name="Nataraja K.N."/>
            <person name="Reddy Y.A.N."/>
            <person name="Phadnis S."/>
            <person name="Ravikumar R.L."/>
            <person name="Schlapbach R."/>
            <person name="Sreeman S.M."/>
            <person name="Shimizu K.K."/>
        </authorList>
    </citation>
    <scope>NUCLEOTIDE SEQUENCE</scope>
</reference>
<dbReference type="CDD" id="cd16454">
    <property type="entry name" value="RING-H2_PA-TM-RING"/>
    <property type="match status" value="1"/>
</dbReference>
<feature type="region of interest" description="Disordered" evidence="5">
    <location>
        <begin position="1"/>
        <end position="50"/>
    </location>
</feature>
<gene>
    <name evidence="7" type="primary">gb00575</name>
    <name evidence="7" type="ORF">PR202_gb00575</name>
</gene>
<dbReference type="SMART" id="SM00184">
    <property type="entry name" value="RING"/>
    <property type="match status" value="1"/>
</dbReference>
<dbReference type="PANTHER" id="PTHR45931">
    <property type="entry name" value="SI:CH211-59O9.10"/>
    <property type="match status" value="1"/>
</dbReference>
<evidence type="ECO:0000256" key="3">
    <source>
        <dbReference type="ARBA" id="ARBA00022833"/>
    </source>
</evidence>
<dbReference type="PANTHER" id="PTHR45931:SF23">
    <property type="entry name" value="OS12G0134500 PROTEIN"/>
    <property type="match status" value="1"/>
</dbReference>
<keyword evidence="1" id="KW-0479">Metal-binding</keyword>
<dbReference type="Pfam" id="PF13639">
    <property type="entry name" value="zf-RING_2"/>
    <property type="match status" value="1"/>
</dbReference>
<dbReference type="Gene3D" id="3.30.40.10">
    <property type="entry name" value="Zinc/RING finger domain, C3HC4 (zinc finger)"/>
    <property type="match status" value="1"/>
</dbReference>
<protein>
    <recommendedName>
        <fullName evidence="6">RING-type domain-containing protein</fullName>
    </recommendedName>
</protein>
<dbReference type="GO" id="GO:0006511">
    <property type="term" value="P:ubiquitin-dependent protein catabolic process"/>
    <property type="evidence" value="ECO:0007669"/>
    <property type="project" value="TreeGrafter"/>
</dbReference>
<organism evidence="7 8">
    <name type="scientific">Eleusine coracana subsp. coracana</name>
    <dbReference type="NCBI Taxonomy" id="191504"/>
    <lineage>
        <taxon>Eukaryota</taxon>
        <taxon>Viridiplantae</taxon>
        <taxon>Streptophyta</taxon>
        <taxon>Embryophyta</taxon>
        <taxon>Tracheophyta</taxon>
        <taxon>Spermatophyta</taxon>
        <taxon>Magnoliopsida</taxon>
        <taxon>Liliopsida</taxon>
        <taxon>Poales</taxon>
        <taxon>Poaceae</taxon>
        <taxon>PACMAD clade</taxon>
        <taxon>Chloridoideae</taxon>
        <taxon>Cynodonteae</taxon>
        <taxon>Eleusininae</taxon>
        <taxon>Eleusine</taxon>
    </lineage>
</organism>
<evidence type="ECO:0000256" key="4">
    <source>
        <dbReference type="PROSITE-ProRule" id="PRU00175"/>
    </source>
</evidence>
<dbReference type="EMBL" id="BQKI01000071">
    <property type="protein sequence ID" value="GJN13828.1"/>
    <property type="molecule type" value="Genomic_DNA"/>
</dbReference>
<dbReference type="AlphaFoldDB" id="A0AAV5DS81"/>
<evidence type="ECO:0000313" key="7">
    <source>
        <dbReference type="EMBL" id="GJN13828.1"/>
    </source>
</evidence>
<comment type="caution">
    <text evidence="7">The sequence shown here is derived from an EMBL/GenBank/DDBJ whole genome shotgun (WGS) entry which is preliminary data.</text>
</comment>
<reference evidence="7" key="2">
    <citation type="submission" date="2021-12" db="EMBL/GenBank/DDBJ databases">
        <title>Resequencing data analysis of finger millet.</title>
        <authorList>
            <person name="Hatakeyama M."/>
            <person name="Aluri S."/>
            <person name="Balachadran M.T."/>
            <person name="Sivarajan S.R."/>
            <person name="Poveda L."/>
            <person name="Shimizu-Inatsugi R."/>
            <person name="Schlapbach R."/>
            <person name="Sreeman S.M."/>
            <person name="Shimizu K.K."/>
        </authorList>
    </citation>
    <scope>NUCLEOTIDE SEQUENCE</scope>
</reference>
<accession>A0AAV5DS81</accession>
<evidence type="ECO:0000259" key="6">
    <source>
        <dbReference type="PROSITE" id="PS50089"/>
    </source>
</evidence>
<evidence type="ECO:0000313" key="8">
    <source>
        <dbReference type="Proteomes" id="UP001054889"/>
    </source>
</evidence>
<dbReference type="PROSITE" id="PS50089">
    <property type="entry name" value="ZF_RING_2"/>
    <property type="match status" value="1"/>
</dbReference>
<dbReference type="GO" id="GO:0008270">
    <property type="term" value="F:zinc ion binding"/>
    <property type="evidence" value="ECO:0007669"/>
    <property type="project" value="UniProtKB-KW"/>
</dbReference>
<evidence type="ECO:0000256" key="2">
    <source>
        <dbReference type="ARBA" id="ARBA00022771"/>
    </source>
</evidence>
<evidence type="ECO:0000256" key="1">
    <source>
        <dbReference type="ARBA" id="ARBA00022723"/>
    </source>
</evidence>
<dbReference type="GO" id="GO:0005634">
    <property type="term" value="C:nucleus"/>
    <property type="evidence" value="ECO:0007669"/>
    <property type="project" value="TreeGrafter"/>
</dbReference>
<proteinExistence type="predicted"/>
<keyword evidence="2 4" id="KW-0863">Zinc-finger</keyword>
<keyword evidence="3" id="KW-0862">Zinc</keyword>
<dbReference type="InterPro" id="IPR051834">
    <property type="entry name" value="RING_finger_E3_ligase"/>
</dbReference>
<evidence type="ECO:0000256" key="5">
    <source>
        <dbReference type="SAM" id="MobiDB-lite"/>
    </source>
</evidence>